<proteinExistence type="predicted"/>
<accession>A0A327WTZ6</accession>
<keyword evidence="2" id="KW-0012">Acyltransferase</keyword>
<protein>
    <submittedName>
        <fullName evidence="4">Acetyltransferase (GNAT) family protein</fullName>
    </submittedName>
</protein>
<keyword evidence="5" id="KW-1185">Reference proteome</keyword>
<evidence type="ECO:0000313" key="4">
    <source>
        <dbReference type="EMBL" id="RAJ95880.1"/>
    </source>
</evidence>
<organism evidence="4 5">
    <name type="scientific">Larkinella arboricola</name>
    <dbReference type="NCBI Taxonomy" id="643671"/>
    <lineage>
        <taxon>Bacteria</taxon>
        <taxon>Pseudomonadati</taxon>
        <taxon>Bacteroidota</taxon>
        <taxon>Cytophagia</taxon>
        <taxon>Cytophagales</taxon>
        <taxon>Spirosomataceae</taxon>
        <taxon>Larkinella</taxon>
    </lineage>
</organism>
<dbReference type="Pfam" id="PF00583">
    <property type="entry name" value="Acetyltransf_1"/>
    <property type="match status" value="1"/>
</dbReference>
<keyword evidence="1 4" id="KW-0808">Transferase</keyword>
<evidence type="ECO:0000256" key="1">
    <source>
        <dbReference type="ARBA" id="ARBA00022679"/>
    </source>
</evidence>
<sequence length="157" mass="17561">METNQPATDLIRPVKTTADADALLRMMETFCRHFDYPFDASLRQSLIRAVLENPALGSLWLVGQNGQAVGYVALTYGFAFEFGGKTALVDELFMEEAHRGSGLGRRVLLGVQQLAGHLGVSTILLQTEKYNTRARQLYESLGFVDQDRHTLMWVKPI</sequence>
<dbReference type="GO" id="GO:0016747">
    <property type="term" value="F:acyltransferase activity, transferring groups other than amino-acyl groups"/>
    <property type="evidence" value="ECO:0007669"/>
    <property type="project" value="InterPro"/>
</dbReference>
<dbReference type="InterPro" id="IPR016181">
    <property type="entry name" value="Acyl_CoA_acyltransferase"/>
</dbReference>
<dbReference type="PROSITE" id="PS51186">
    <property type="entry name" value="GNAT"/>
    <property type="match status" value="1"/>
</dbReference>
<dbReference type="PANTHER" id="PTHR43877">
    <property type="entry name" value="AMINOALKYLPHOSPHONATE N-ACETYLTRANSFERASE-RELATED-RELATED"/>
    <property type="match status" value="1"/>
</dbReference>
<comment type="caution">
    <text evidence="4">The sequence shown here is derived from an EMBL/GenBank/DDBJ whole genome shotgun (WGS) entry which is preliminary data.</text>
</comment>
<dbReference type="AlphaFoldDB" id="A0A327WTZ6"/>
<feature type="domain" description="N-acetyltransferase" evidence="3">
    <location>
        <begin position="9"/>
        <end position="157"/>
    </location>
</feature>
<name>A0A327WTZ6_LARAB</name>
<gene>
    <name evidence="4" type="ORF">LX87_03630</name>
</gene>
<dbReference type="Proteomes" id="UP000248790">
    <property type="component" value="Unassembled WGS sequence"/>
</dbReference>
<dbReference type="RefSeq" id="WP_170139387.1">
    <property type="nucleotide sequence ID" value="NZ_QLMC01000004.1"/>
</dbReference>
<dbReference type="InterPro" id="IPR000182">
    <property type="entry name" value="GNAT_dom"/>
</dbReference>
<dbReference type="EMBL" id="QLMC01000004">
    <property type="protein sequence ID" value="RAJ95880.1"/>
    <property type="molecule type" value="Genomic_DNA"/>
</dbReference>
<dbReference type="SUPFAM" id="SSF55729">
    <property type="entry name" value="Acyl-CoA N-acyltransferases (Nat)"/>
    <property type="match status" value="1"/>
</dbReference>
<dbReference type="Gene3D" id="3.40.630.30">
    <property type="match status" value="1"/>
</dbReference>
<evidence type="ECO:0000259" key="3">
    <source>
        <dbReference type="PROSITE" id="PS51186"/>
    </source>
</evidence>
<evidence type="ECO:0000256" key="2">
    <source>
        <dbReference type="ARBA" id="ARBA00023315"/>
    </source>
</evidence>
<dbReference type="InterPro" id="IPR050832">
    <property type="entry name" value="Bact_Acetyltransf"/>
</dbReference>
<dbReference type="CDD" id="cd04301">
    <property type="entry name" value="NAT_SF"/>
    <property type="match status" value="1"/>
</dbReference>
<reference evidence="4 5" key="1">
    <citation type="submission" date="2018-06" db="EMBL/GenBank/DDBJ databases">
        <title>Genomic Encyclopedia of Archaeal and Bacterial Type Strains, Phase II (KMG-II): from individual species to whole genera.</title>
        <authorList>
            <person name="Goeker M."/>
        </authorList>
    </citation>
    <scope>NUCLEOTIDE SEQUENCE [LARGE SCALE GENOMIC DNA]</scope>
    <source>
        <strain evidence="4 5">DSM 21851</strain>
    </source>
</reference>
<evidence type="ECO:0000313" key="5">
    <source>
        <dbReference type="Proteomes" id="UP000248790"/>
    </source>
</evidence>